<name>A0A8B2NLT2_9HYPH</name>
<dbReference type="InterPro" id="IPR054613">
    <property type="entry name" value="Peptidase_S78_dom"/>
</dbReference>
<evidence type="ECO:0000259" key="5">
    <source>
        <dbReference type="Pfam" id="PF04586"/>
    </source>
</evidence>
<sequence>MFSPHCGAAVAADDGSDGRARVRVRGVRADRRAGGARGAGQERAAGDQLPAAAGASVTSAGGTGVAPERKFAAPLEAVAADGRFCGYASLFGRMDLSGDVVMPGAFARTLRLRGARGVRMLLEHDPRAPVGVWLRLEEDRRGLWVEGRIAGSADAARAGALMRAGRLDGLSIGFRTVGADEDRLARVRRLTEIDLWEVSLVASPMLPEARARAAGRGRAEAGGVAPEAAVDAGLVALLRRETAILRQTR</sequence>
<dbReference type="GO" id="GO:0008233">
    <property type="term" value="F:peptidase activity"/>
    <property type="evidence" value="ECO:0007669"/>
    <property type="project" value="UniProtKB-KW"/>
</dbReference>
<organism evidence="6 7">
    <name type="scientific">Acuticoccus sediminis</name>
    <dbReference type="NCBI Taxonomy" id="2184697"/>
    <lineage>
        <taxon>Bacteria</taxon>
        <taxon>Pseudomonadati</taxon>
        <taxon>Pseudomonadota</taxon>
        <taxon>Alphaproteobacteria</taxon>
        <taxon>Hyphomicrobiales</taxon>
        <taxon>Amorphaceae</taxon>
        <taxon>Acuticoccus</taxon>
    </lineage>
</organism>
<dbReference type="GO" id="GO:0006508">
    <property type="term" value="P:proteolysis"/>
    <property type="evidence" value="ECO:0007669"/>
    <property type="project" value="UniProtKB-KW"/>
</dbReference>
<dbReference type="Pfam" id="PF04586">
    <property type="entry name" value="Peptidase_S78"/>
    <property type="match status" value="1"/>
</dbReference>
<proteinExistence type="predicted"/>
<evidence type="ECO:0000256" key="1">
    <source>
        <dbReference type="ARBA" id="ARBA00022612"/>
    </source>
</evidence>
<dbReference type="SUPFAM" id="SSF50789">
    <property type="entry name" value="Herpes virus serine proteinase, assemblin"/>
    <property type="match status" value="1"/>
</dbReference>
<protein>
    <submittedName>
        <fullName evidence="6">HK97 family phage prohead protease</fullName>
    </submittedName>
</protein>
<reference evidence="6 7" key="1">
    <citation type="submission" date="2018-05" db="EMBL/GenBank/DDBJ databases">
        <title>Acuticoccus sediminis sp. nov., isolated from deep-sea sediment of Indian Ocean.</title>
        <authorList>
            <person name="Liu X."/>
            <person name="Lai Q."/>
            <person name="Du Y."/>
            <person name="Sun F."/>
            <person name="Zhang X."/>
            <person name="Wang S."/>
            <person name="Shao Z."/>
        </authorList>
    </citation>
    <scope>NUCLEOTIDE SEQUENCE [LARGE SCALE GENOMIC DNA]</scope>
    <source>
        <strain evidence="6 7">PTG4-2</strain>
    </source>
</reference>
<dbReference type="AlphaFoldDB" id="A0A8B2NLT2"/>
<evidence type="ECO:0000313" key="6">
    <source>
        <dbReference type="EMBL" id="RAH98774.1"/>
    </source>
</evidence>
<dbReference type="NCBIfam" id="TIGR01543">
    <property type="entry name" value="proheadase_HK97"/>
    <property type="match status" value="1"/>
</dbReference>
<keyword evidence="7" id="KW-1185">Reference proteome</keyword>
<feature type="domain" description="Prohead serine protease" evidence="5">
    <location>
        <begin position="82"/>
        <end position="214"/>
    </location>
</feature>
<feature type="region of interest" description="Disordered" evidence="4">
    <location>
        <begin position="26"/>
        <end position="51"/>
    </location>
</feature>
<keyword evidence="1" id="KW-1188">Viral release from host cell</keyword>
<gene>
    <name evidence="6" type="ORF">DLJ53_24350</name>
</gene>
<feature type="compositionally biased region" description="Low complexity" evidence="4">
    <location>
        <begin position="39"/>
        <end position="51"/>
    </location>
</feature>
<evidence type="ECO:0000313" key="7">
    <source>
        <dbReference type="Proteomes" id="UP000249590"/>
    </source>
</evidence>
<dbReference type="Proteomes" id="UP000249590">
    <property type="component" value="Unassembled WGS sequence"/>
</dbReference>
<keyword evidence="3" id="KW-0378">Hydrolase</keyword>
<dbReference type="EMBL" id="QHHQ01000006">
    <property type="protein sequence ID" value="RAH98774.1"/>
    <property type="molecule type" value="Genomic_DNA"/>
</dbReference>
<comment type="caution">
    <text evidence="6">The sequence shown here is derived from an EMBL/GenBank/DDBJ whole genome shotgun (WGS) entry which is preliminary data.</text>
</comment>
<evidence type="ECO:0000256" key="4">
    <source>
        <dbReference type="SAM" id="MobiDB-lite"/>
    </source>
</evidence>
<accession>A0A8B2NLT2</accession>
<evidence type="ECO:0000256" key="3">
    <source>
        <dbReference type="ARBA" id="ARBA00022801"/>
    </source>
</evidence>
<dbReference type="OrthoDB" id="9804926at2"/>
<evidence type="ECO:0000256" key="2">
    <source>
        <dbReference type="ARBA" id="ARBA00022670"/>
    </source>
</evidence>
<dbReference type="InterPro" id="IPR006433">
    <property type="entry name" value="Prohead_protease"/>
</dbReference>
<keyword evidence="2 6" id="KW-0645">Protease</keyword>